<dbReference type="InterPro" id="IPR000859">
    <property type="entry name" value="CUB_dom"/>
</dbReference>
<dbReference type="CDD" id="cd00190">
    <property type="entry name" value="Tryp_SPc"/>
    <property type="match status" value="1"/>
</dbReference>
<dbReference type="PRINTS" id="PR00722">
    <property type="entry name" value="CHYMOTRYPSIN"/>
</dbReference>
<evidence type="ECO:0000256" key="4">
    <source>
        <dbReference type="SAM" id="SignalP"/>
    </source>
</evidence>
<accession>A0ABM1IVK3</accession>
<dbReference type="SMART" id="SM00020">
    <property type="entry name" value="Tryp_SPc"/>
    <property type="match status" value="1"/>
</dbReference>
<dbReference type="Gene3D" id="2.60.120.290">
    <property type="entry name" value="Spermadhesin, CUB domain"/>
    <property type="match status" value="1"/>
</dbReference>
<reference evidence="8" key="1">
    <citation type="submission" date="2025-08" db="UniProtKB">
        <authorList>
            <consortium name="RefSeq"/>
        </authorList>
    </citation>
    <scope>IDENTIFICATION</scope>
    <source>
        <tissue evidence="8">Whole body</tissue>
    </source>
</reference>
<evidence type="ECO:0000313" key="8">
    <source>
        <dbReference type="RefSeq" id="XP_015184240.1"/>
    </source>
</evidence>
<dbReference type="Gene3D" id="2.40.10.10">
    <property type="entry name" value="Trypsin-like serine proteases"/>
    <property type="match status" value="1"/>
</dbReference>
<proteinExistence type="inferred from homology"/>
<dbReference type="Pfam" id="PF00431">
    <property type="entry name" value="CUB"/>
    <property type="match status" value="1"/>
</dbReference>
<dbReference type="CDD" id="cd00041">
    <property type="entry name" value="CUB"/>
    <property type="match status" value="1"/>
</dbReference>
<dbReference type="InterPro" id="IPR051487">
    <property type="entry name" value="Ser/Thr_Proteases_Immune/Dev"/>
</dbReference>
<feature type="domain" description="Peptidase S1" evidence="6">
    <location>
        <begin position="149"/>
        <end position="382"/>
    </location>
</feature>
<dbReference type="InterPro" id="IPR018114">
    <property type="entry name" value="TRYPSIN_HIS"/>
</dbReference>
<feature type="domain" description="CUB" evidence="5">
    <location>
        <begin position="27"/>
        <end position="135"/>
    </location>
</feature>
<dbReference type="PROSITE" id="PS00134">
    <property type="entry name" value="TRYPSIN_HIS"/>
    <property type="match status" value="1"/>
</dbReference>
<dbReference type="GeneID" id="107070493"/>
<evidence type="ECO:0000256" key="3">
    <source>
        <dbReference type="PROSITE-ProRule" id="PRU00059"/>
    </source>
</evidence>
<dbReference type="PANTHER" id="PTHR24256">
    <property type="entry name" value="TRYPTASE-RELATED"/>
    <property type="match status" value="1"/>
</dbReference>
<organism evidence="7 8">
    <name type="scientific">Polistes dominula</name>
    <name type="common">European paper wasp</name>
    <name type="synonym">Vespa dominula</name>
    <dbReference type="NCBI Taxonomy" id="743375"/>
    <lineage>
        <taxon>Eukaryota</taxon>
        <taxon>Metazoa</taxon>
        <taxon>Ecdysozoa</taxon>
        <taxon>Arthropoda</taxon>
        <taxon>Hexapoda</taxon>
        <taxon>Insecta</taxon>
        <taxon>Pterygota</taxon>
        <taxon>Neoptera</taxon>
        <taxon>Endopterygota</taxon>
        <taxon>Hymenoptera</taxon>
        <taxon>Apocrita</taxon>
        <taxon>Aculeata</taxon>
        <taxon>Vespoidea</taxon>
        <taxon>Vespidae</taxon>
        <taxon>Polistinae</taxon>
        <taxon>Polistini</taxon>
        <taxon>Polistes</taxon>
    </lineage>
</organism>
<dbReference type="PROSITE" id="PS50240">
    <property type="entry name" value="TRYPSIN_DOM"/>
    <property type="match status" value="1"/>
</dbReference>
<feature type="signal peptide" evidence="4">
    <location>
        <begin position="1"/>
        <end position="19"/>
    </location>
</feature>
<evidence type="ECO:0000256" key="2">
    <source>
        <dbReference type="ARBA" id="ARBA00024195"/>
    </source>
</evidence>
<dbReference type="PROSITE" id="PS01180">
    <property type="entry name" value="CUB"/>
    <property type="match status" value="1"/>
</dbReference>
<dbReference type="SUPFAM" id="SSF49854">
    <property type="entry name" value="Spermadhesin, CUB domain"/>
    <property type="match status" value="1"/>
</dbReference>
<dbReference type="InterPro" id="IPR001254">
    <property type="entry name" value="Trypsin_dom"/>
</dbReference>
<evidence type="ECO:0000259" key="6">
    <source>
        <dbReference type="PROSITE" id="PS50240"/>
    </source>
</evidence>
<gene>
    <name evidence="8" type="primary">LOC107070493</name>
</gene>
<dbReference type="InterPro" id="IPR043504">
    <property type="entry name" value="Peptidase_S1_PA_chymotrypsin"/>
</dbReference>
<dbReference type="RefSeq" id="XP_015184240.1">
    <property type="nucleotide sequence ID" value="XM_015328754.1"/>
</dbReference>
<feature type="chain" id="PRO_5047197227" evidence="4">
    <location>
        <begin position="20"/>
        <end position="390"/>
    </location>
</feature>
<keyword evidence="7" id="KW-1185">Reference proteome</keyword>
<keyword evidence="4" id="KW-0732">Signal</keyword>
<dbReference type="InterPro" id="IPR009003">
    <property type="entry name" value="Peptidase_S1_PA"/>
</dbReference>
<dbReference type="InterPro" id="IPR035914">
    <property type="entry name" value="Sperma_CUB_dom_sf"/>
</dbReference>
<sequence length="390" mass="44044">MKLGKYVPFICMLLGVVHSEESIEKECDYSQYLQQGVDYYVYNPDFPDYYTGEHNCRWEANSNTRVQLNCSFFDVPPSPNCTMDYLKVKISDDIEYKFCGLNSFSIQSIGTRMEIIFHSRYNTYGGKFQCTLRATEEECKCGWKNPSRIVGGVETGVNEYPMMAGLVDFRKRILLCGATIITPQHVITAAHCVLDFINNYGDFGVIVGEHDVTTGADTNVTKIHLVSEVIIHPNYKRRMNDVAVVKTKTRFDYSMKVGPACLPFYYTRRSFVGEVVTALGWGLLSFSGAKSDVLMKVNLHVISNHKCSNYYSNISDKQICTYDKGKDACQFDSGGPELWHNPSTNRLTLLGVISYGKTCADENPGVAMRITSFMDFILKSTPGETYCKVY</sequence>
<dbReference type="InterPro" id="IPR001314">
    <property type="entry name" value="Peptidase_S1A"/>
</dbReference>
<comment type="caution">
    <text evidence="3">Lacks conserved residue(s) required for the propagation of feature annotation.</text>
</comment>
<evidence type="ECO:0000313" key="7">
    <source>
        <dbReference type="Proteomes" id="UP000694924"/>
    </source>
</evidence>
<comment type="similarity">
    <text evidence="2">Belongs to the peptidase S1 family. CLIP subfamily.</text>
</comment>
<name>A0ABM1IVK3_POLDO</name>
<dbReference type="SMART" id="SM00042">
    <property type="entry name" value="CUB"/>
    <property type="match status" value="1"/>
</dbReference>
<protein>
    <submittedName>
        <fullName evidence="8">Venom serine protease-like</fullName>
    </submittedName>
</protein>
<keyword evidence="1" id="KW-1015">Disulfide bond</keyword>
<dbReference type="Pfam" id="PF00089">
    <property type="entry name" value="Trypsin"/>
    <property type="match status" value="1"/>
</dbReference>
<evidence type="ECO:0000259" key="5">
    <source>
        <dbReference type="PROSITE" id="PS01180"/>
    </source>
</evidence>
<dbReference type="SUPFAM" id="SSF50494">
    <property type="entry name" value="Trypsin-like serine proteases"/>
    <property type="match status" value="1"/>
</dbReference>
<dbReference type="Proteomes" id="UP000694924">
    <property type="component" value="Unplaced"/>
</dbReference>
<evidence type="ECO:0000256" key="1">
    <source>
        <dbReference type="ARBA" id="ARBA00023157"/>
    </source>
</evidence>